<gene>
    <name evidence="2" type="ORF">FNF28_04958</name>
</gene>
<evidence type="ECO:0000313" key="3">
    <source>
        <dbReference type="Proteomes" id="UP000324907"/>
    </source>
</evidence>
<dbReference type="InterPro" id="IPR036249">
    <property type="entry name" value="Thioredoxin-like_sf"/>
</dbReference>
<proteinExistence type="predicted"/>
<feature type="compositionally biased region" description="Basic and acidic residues" evidence="1">
    <location>
        <begin position="13"/>
        <end position="22"/>
    </location>
</feature>
<dbReference type="AlphaFoldDB" id="A0A5A8DAS2"/>
<sequence>MDGALLREPSVLDQERAEDGPRAEVIPELMAEEADALGEIDAALERDRAVAAAAGVGQGMHASLRRSRPGAGGSGAKAVLADKRAHDLDVDIARRRARASLADRMSQAAYGSHIVSPSMSWAAVGSAEAAEARALGDGAPGAAEAGVASGSRYRSRAGDDDDDDDDDDDGGAGSDEGGAPGQAAVGAATEERVDDDDEDLAAIRRRRLTQMRLAATTRTGQVVPFASKADMGEALAADRAEVEEGRAPRWRVVHLSEPWHAGCRAVDVALAGVSGLCEAALASGTLCSPVTCCRVQSDVAIPGFDPDGLPTLALYRGGQNAEQLIAVLGGEDAASNASVATVSALLRRAGVPVPLAA</sequence>
<reference evidence="2 3" key="1">
    <citation type="submission" date="2019-07" db="EMBL/GenBank/DDBJ databases">
        <title>Genomes of Cafeteria roenbergensis.</title>
        <authorList>
            <person name="Fischer M.G."/>
            <person name="Hackl T."/>
            <person name="Roman M."/>
        </authorList>
    </citation>
    <scope>NUCLEOTIDE SEQUENCE [LARGE SCALE GENOMIC DNA]</scope>
    <source>
        <strain evidence="2 3">RCC970-E3</strain>
    </source>
</reference>
<feature type="compositionally biased region" description="Gly residues" evidence="1">
    <location>
        <begin position="171"/>
        <end position="180"/>
    </location>
</feature>
<feature type="compositionally biased region" description="Acidic residues" evidence="1">
    <location>
        <begin position="159"/>
        <end position="170"/>
    </location>
</feature>
<organism evidence="2 3">
    <name type="scientific">Cafeteria roenbergensis</name>
    <name type="common">Marine flagellate</name>
    <dbReference type="NCBI Taxonomy" id="33653"/>
    <lineage>
        <taxon>Eukaryota</taxon>
        <taxon>Sar</taxon>
        <taxon>Stramenopiles</taxon>
        <taxon>Bigyra</taxon>
        <taxon>Opalozoa</taxon>
        <taxon>Bicosoecida</taxon>
        <taxon>Cafeteriaceae</taxon>
        <taxon>Cafeteria</taxon>
    </lineage>
</organism>
<evidence type="ECO:0000313" key="2">
    <source>
        <dbReference type="EMBL" id="KAA0161654.1"/>
    </source>
</evidence>
<name>A0A5A8DAS2_CAFRO</name>
<dbReference type="SUPFAM" id="SSF52833">
    <property type="entry name" value="Thioredoxin-like"/>
    <property type="match status" value="1"/>
</dbReference>
<dbReference type="Gene3D" id="3.40.30.10">
    <property type="entry name" value="Glutaredoxin"/>
    <property type="match status" value="1"/>
</dbReference>
<feature type="region of interest" description="Disordered" evidence="1">
    <location>
        <begin position="55"/>
        <end position="76"/>
    </location>
</feature>
<comment type="caution">
    <text evidence="2">The sequence shown here is derived from an EMBL/GenBank/DDBJ whole genome shotgun (WGS) entry which is preliminary data.</text>
</comment>
<evidence type="ECO:0000256" key="1">
    <source>
        <dbReference type="SAM" id="MobiDB-lite"/>
    </source>
</evidence>
<dbReference type="Proteomes" id="UP000324907">
    <property type="component" value="Unassembled WGS sequence"/>
</dbReference>
<feature type="region of interest" description="Disordered" evidence="1">
    <location>
        <begin position="1"/>
        <end position="23"/>
    </location>
</feature>
<evidence type="ECO:0008006" key="4">
    <source>
        <dbReference type="Google" id="ProtNLM"/>
    </source>
</evidence>
<feature type="region of interest" description="Disordered" evidence="1">
    <location>
        <begin position="138"/>
        <end position="199"/>
    </location>
</feature>
<protein>
    <recommendedName>
        <fullName evidence="4">Phosducin thioredoxin-like domain-containing protein</fullName>
    </recommendedName>
</protein>
<dbReference type="EMBL" id="VLTL01000091">
    <property type="protein sequence ID" value="KAA0161654.1"/>
    <property type="molecule type" value="Genomic_DNA"/>
</dbReference>
<accession>A0A5A8DAS2</accession>